<dbReference type="Pfam" id="PF00419">
    <property type="entry name" value="Fimbrial"/>
    <property type="match status" value="1"/>
</dbReference>
<evidence type="ECO:0000313" key="4">
    <source>
        <dbReference type="EMBL" id="MFD3226109.1"/>
    </source>
</evidence>
<evidence type="ECO:0000259" key="2">
    <source>
        <dbReference type="Pfam" id="PF00419"/>
    </source>
</evidence>
<keyword evidence="1" id="KW-0732">Signal</keyword>
<dbReference type="Gene3D" id="2.60.40.1090">
    <property type="entry name" value="Fimbrial-type adhesion domain"/>
    <property type="match status" value="1"/>
</dbReference>
<dbReference type="AlphaFoldDB" id="A0A0H3F7T1"/>
<dbReference type="HOGENOM" id="CLU_064082_1_1_6"/>
<dbReference type="InterPro" id="IPR036937">
    <property type="entry name" value="Adhesion_dom_fimbrial_sf"/>
</dbReference>
<feature type="domain" description="Fimbrial-type adhesion" evidence="2">
    <location>
        <begin position="203"/>
        <end position="322"/>
    </location>
</feature>
<dbReference type="GO" id="GO:0009289">
    <property type="term" value="C:pilus"/>
    <property type="evidence" value="ECO:0007669"/>
    <property type="project" value="InterPro"/>
</dbReference>
<dbReference type="InterPro" id="IPR000259">
    <property type="entry name" value="Adhesion_dom_fimbrial"/>
</dbReference>
<evidence type="ECO:0000313" key="3">
    <source>
        <dbReference type="EMBL" id="ADW72019.1"/>
    </source>
</evidence>
<name>A0A0H3F7T1_RAHSY</name>
<sequence precursor="true">MAGIDRFQAGRMVFLLLLLFFSRSALALDCVEKGTGIVDKPAIPVGQLAIPANVPAGTKVWESNDINVTAYCDNVLGSIIDVVHFYFNPKSQSIGEGLLLGVSYNGQDLEQNEQRLSTNSTPIKKGQNVTVNVTFRLYIKVSGNAPSSGHYQGADQFTVFQLDGSRGINKTPGAKNLKYNLSGLQGIRFLACGSDLKVYPESQIVDFGAIQSTTLSRSSGVSLPFAIKAVKQGCLDNFSLQAEFSTASPLLDNTAIDLSNGAKLMLYNDQDKAITFNRYDDFAELNNVNEVTKNFTAKLSAIPGKTLSLGQFDASVIVKINYY</sequence>
<protein>
    <submittedName>
        <fullName evidence="4">Fimbrial protein</fullName>
    </submittedName>
</protein>
<dbReference type="GeneID" id="95418890"/>
<dbReference type="eggNOG" id="COG3539">
    <property type="taxonomic scope" value="Bacteria"/>
</dbReference>
<reference evidence="3 5" key="2">
    <citation type="journal article" date="2012" name="J. Bacteriol.">
        <title>Complete Genome Sequence of Rahnella sp. Strain Y9602, a Gammaproteobacterium Isolate from Metal- and Radionuclide-Contaminated Soil.</title>
        <authorList>
            <person name="Martinez R.J."/>
            <person name="Bruce D."/>
            <person name="Detter C."/>
            <person name="Goodwin L.A."/>
            <person name="Han J."/>
            <person name="Han C.S."/>
            <person name="Held B."/>
            <person name="Land M.L."/>
            <person name="Mikhailova N."/>
            <person name="Nolan M."/>
            <person name="Pennacchio L."/>
            <person name="Pitluck S."/>
            <person name="Tapia R."/>
            <person name="Woyke T."/>
            <person name="Sobecky P.A."/>
        </authorList>
    </citation>
    <scope>NUCLEOTIDE SEQUENCE [LARGE SCALE GENOMIC DNA]</scope>
    <source>
        <strain evidence="3 5">Y9602</strain>
    </source>
</reference>
<dbReference type="SUPFAM" id="SSF49401">
    <property type="entry name" value="Bacterial adhesins"/>
    <property type="match status" value="1"/>
</dbReference>
<dbReference type="Proteomes" id="UP001598201">
    <property type="component" value="Unassembled WGS sequence"/>
</dbReference>
<evidence type="ECO:0000256" key="1">
    <source>
        <dbReference type="SAM" id="SignalP"/>
    </source>
</evidence>
<proteinExistence type="predicted"/>
<dbReference type="Proteomes" id="UP000007257">
    <property type="component" value="Chromosome"/>
</dbReference>
<dbReference type="RefSeq" id="WP_013573727.1">
    <property type="nucleotide sequence ID" value="NC_015061.1"/>
</dbReference>
<evidence type="ECO:0000313" key="6">
    <source>
        <dbReference type="Proteomes" id="UP001598201"/>
    </source>
</evidence>
<accession>A0A0H3F7T1</accession>
<dbReference type="GO" id="GO:0007155">
    <property type="term" value="P:cell adhesion"/>
    <property type="evidence" value="ECO:0007669"/>
    <property type="project" value="InterPro"/>
</dbReference>
<dbReference type="InterPro" id="IPR008966">
    <property type="entry name" value="Adhesion_dom_sf"/>
</dbReference>
<dbReference type="EMBL" id="JBHUCJ010000072">
    <property type="protein sequence ID" value="MFD3226109.1"/>
    <property type="molecule type" value="Genomic_DNA"/>
</dbReference>
<feature type="signal peptide" evidence="1">
    <location>
        <begin position="1"/>
        <end position="27"/>
    </location>
</feature>
<evidence type="ECO:0000313" key="5">
    <source>
        <dbReference type="Proteomes" id="UP000007257"/>
    </source>
</evidence>
<feature type="chain" id="PRO_5002608865" evidence="1">
    <location>
        <begin position="28"/>
        <end position="323"/>
    </location>
</feature>
<reference evidence="5" key="1">
    <citation type="submission" date="2011-01" db="EMBL/GenBank/DDBJ databases">
        <title>Complete sequence of chromosome of Rahnella sp. Y9602.</title>
        <authorList>
            <consortium name="US DOE Joint Genome Institute"/>
            <person name="Lucas S."/>
            <person name="Copeland A."/>
            <person name="Lapidus A."/>
            <person name="Cheng J.-F."/>
            <person name="Goodwin L."/>
            <person name="Pitluck S."/>
            <person name="Lu M."/>
            <person name="Detter J.C."/>
            <person name="Han C."/>
            <person name="Tapia R."/>
            <person name="Land M."/>
            <person name="Hauser L."/>
            <person name="Kyrpides N."/>
            <person name="Ivanova N."/>
            <person name="Ovchinnikova G."/>
            <person name="Pagani I."/>
            <person name="Sobecky P.A."/>
            <person name="Martinez R.J."/>
            <person name="Woyke T."/>
        </authorList>
    </citation>
    <scope>NUCLEOTIDE SEQUENCE [LARGE SCALE GENOMIC DNA]</scope>
    <source>
        <strain evidence="5">Y9602</strain>
    </source>
</reference>
<gene>
    <name evidence="3" type="ordered locus">Rahaq_0389</name>
    <name evidence="4" type="ORF">ACFPK4_21400</name>
</gene>
<dbReference type="EMBL" id="CP002505">
    <property type="protein sequence ID" value="ADW72019.1"/>
    <property type="molecule type" value="Genomic_DNA"/>
</dbReference>
<organism evidence="3 5">
    <name type="scientific">Rahnella sp. (strain Y9602)</name>
    <dbReference type="NCBI Taxonomy" id="2703885"/>
    <lineage>
        <taxon>Bacteria</taxon>
        <taxon>Pseudomonadati</taxon>
        <taxon>Pseudomonadota</taxon>
        <taxon>Gammaproteobacteria</taxon>
        <taxon>Enterobacterales</taxon>
        <taxon>Yersiniaceae</taxon>
        <taxon>Rahnella</taxon>
    </lineage>
</organism>
<dbReference type="KEGG" id="rah:Rahaq_0389"/>
<reference evidence="4 6" key="3">
    <citation type="submission" date="2024-09" db="EMBL/GenBank/DDBJ databases">
        <title>Genomes of Rahnella.</title>
        <authorList>
            <person name="Mnguni F.C."/>
            <person name="Shin G.Y."/>
            <person name="Coutinho T."/>
        </authorList>
    </citation>
    <scope>NUCLEOTIDE SEQUENCE [LARGE SCALE GENOMIC DNA]</scope>
    <source>
        <strain evidence="4 6">20WA0057</strain>
    </source>
</reference>
<dbReference type="OrthoDB" id="8926940at2"/>
<keyword evidence="6" id="KW-1185">Reference proteome</keyword>